<dbReference type="Proteomes" id="UP001203852">
    <property type="component" value="Unassembled WGS sequence"/>
</dbReference>
<gene>
    <name evidence="2" type="ORF">EDD36DRAFT_137421</name>
</gene>
<proteinExistence type="predicted"/>
<evidence type="ECO:0000256" key="1">
    <source>
        <dbReference type="SAM" id="Phobius"/>
    </source>
</evidence>
<feature type="transmembrane region" description="Helical" evidence="1">
    <location>
        <begin position="130"/>
        <end position="149"/>
    </location>
</feature>
<name>A0AAN6E1I9_9EURO</name>
<dbReference type="InterPro" id="IPR025363">
    <property type="entry name" value="DUF4267"/>
</dbReference>
<evidence type="ECO:0000313" key="2">
    <source>
        <dbReference type="EMBL" id="KAI1616514.1"/>
    </source>
</evidence>
<comment type="caution">
    <text evidence="2">The sequence shown here is derived from an EMBL/GenBank/DDBJ whole genome shotgun (WGS) entry which is preliminary data.</text>
</comment>
<protein>
    <submittedName>
        <fullName evidence="2">Uncharacterized protein</fullName>
    </submittedName>
</protein>
<keyword evidence="3" id="KW-1185">Reference proteome</keyword>
<evidence type="ECO:0000313" key="3">
    <source>
        <dbReference type="Proteomes" id="UP001203852"/>
    </source>
</evidence>
<dbReference type="Pfam" id="PF14087">
    <property type="entry name" value="DUF4267"/>
    <property type="match status" value="1"/>
</dbReference>
<dbReference type="AlphaFoldDB" id="A0AAN6E1I9"/>
<dbReference type="EMBL" id="MU404351">
    <property type="protein sequence ID" value="KAI1616514.1"/>
    <property type="molecule type" value="Genomic_DNA"/>
</dbReference>
<sequence>MTWAHVDKYISSTPEHTWASRSNLSHINSHRRTTSCTSFVLNSTVRQRTSTVNSFQNESTPTHSLILYQSQNNAPSTTMDVLSSLPPFQYLVAYFLPIMFIGAFISSFANPHAVTASVCFPQPADKPINAFVYLFAVRELVLGIALILLEACNEWRAVVILLACVSINGIGDFLLAGNLGTGWRSSFMCHGIPTIVGYWTVWKLWQEHF</sequence>
<feature type="transmembrane region" description="Helical" evidence="1">
    <location>
        <begin position="155"/>
        <end position="175"/>
    </location>
</feature>
<keyword evidence="1" id="KW-0472">Membrane</keyword>
<organism evidence="2 3">
    <name type="scientific">Exophiala viscosa</name>
    <dbReference type="NCBI Taxonomy" id="2486360"/>
    <lineage>
        <taxon>Eukaryota</taxon>
        <taxon>Fungi</taxon>
        <taxon>Dikarya</taxon>
        <taxon>Ascomycota</taxon>
        <taxon>Pezizomycotina</taxon>
        <taxon>Eurotiomycetes</taxon>
        <taxon>Chaetothyriomycetidae</taxon>
        <taxon>Chaetothyriales</taxon>
        <taxon>Herpotrichiellaceae</taxon>
        <taxon>Exophiala</taxon>
    </lineage>
</organism>
<feature type="transmembrane region" description="Helical" evidence="1">
    <location>
        <begin position="88"/>
        <end position="109"/>
    </location>
</feature>
<accession>A0AAN6E1I9</accession>
<reference evidence="2" key="1">
    <citation type="journal article" date="2022" name="bioRxiv">
        <title>Deciphering the potential niche of two novel black yeast fungi from a biological soil crust based on their genomes, phenotypes, and melanin regulation.</title>
        <authorList>
            <consortium name="DOE Joint Genome Institute"/>
            <person name="Carr E.C."/>
            <person name="Barton Q."/>
            <person name="Grambo S."/>
            <person name="Sullivan M."/>
            <person name="Renfro C.M."/>
            <person name="Kuo A."/>
            <person name="Pangilinan J."/>
            <person name="Lipzen A."/>
            <person name="Keymanesh K."/>
            <person name="Savage E."/>
            <person name="Barry K."/>
            <person name="Grigoriev I.V."/>
            <person name="Riekhof W.R."/>
            <person name="Harris S.S."/>
        </authorList>
    </citation>
    <scope>NUCLEOTIDE SEQUENCE</scope>
    <source>
        <strain evidence="2">JF 03-4F</strain>
    </source>
</reference>
<keyword evidence="1" id="KW-0812">Transmembrane</keyword>
<keyword evidence="1" id="KW-1133">Transmembrane helix</keyword>